<dbReference type="PaxDb" id="55529-EKX48247"/>
<dbReference type="Gene3D" id="1.20.120.350">
    <property type="entry name" value="Voltage-gated potassium channels. Chain C"/>
    <property type="match status" value="1"/>
</dbReference>
<comment type="subcellular location">
    <subcellularLocation>
        <location evidence="1">Membrane</location>
        <topology evidence="1">Multi-pass membrane protein</topology>
    </subcellularLocation>
</comment>
<evidence type="ECO:0000256" key="4">
    <source>
        <dbReference type="ARBA" id="ARBA00023136"/>
    </source>
</evidence>
<dbReference type="HOGENOM" id="CLU_2054165_0_0_1"/>
<evidence type="ECO:0000256" key="5">
    <source>
        <dbReference type="SAM" id="Phobius"/>
    </source>
</evidence>
<evidence type="ECO:0000256" key="2">
    <source>
        <dbReference type="ARBA" id="ARBA00022692"/>
    </source>
</evidence>
<dbReference type="InterPro" id="IPR027359">
    <property type="entry name" value="Volt_channel_dom_sf"/>
</dbReference>
<dbReference type="RefSeq" id="XP_005835227.1">
    <property type="nucleotide sequence ID" value="XM_005835170.1"/>
</dbReference>
<feature type="transmembrane region" description="Helical" evidence="5">
    <location>
        <begin position="56"/>
        <end position="76"/>
    </location>
</feature>
<protein>
    <recommendedName>
        <fullName evidence="9">Ion transport domain-containing protein</fullName>
    </recommendedName>
</protein>
<proteinExistence type="predicted"/>
<evidence type="ECO:0008006" key="9">
    <source>
        <dbReference type="Google" id="ProtNLM"/>
    </source>
</evidence>
<keyword evidence="2 5" id="KW-0812">Transmembrane</keyword>
<name>L1JIV8_GUITC</name>
<dbReference type="OrthoDB" id="10572368at2759"/>
<dbReference type="GeneID" id="17305074"/>
<keyword evidence="3 5" id="KW-1133">Transmembrane helix</keyword>
<dbReference type="Proteomes" id="UP000011087">
    <property type="component" value="Unassembled WGS sequence"/>
</dbReference>
<keyword evidence="4 5" id="KW-0472">Membrane</keyword>
<dbReference type="EnsemblProtists" id="EKX48247">
    <property type="protein sequence ID" value="EKX48247"/>
    <property type="gene ID" value="GUITHDRAFT_105851"/>
</dbReference>
<evidence type="ECO:0000256" key="1">
    <source>
        <dbReference type="ARBA" id="ARBA00004141"/>
    </source>
</evidence>
<sequence>MSRPQVIVVIWSFTLEGDIEPKVLLSLDCFAVALLVVEVSSGLISKGWRFFDDLGGKIDFAIVVISLLAIGLYFGFTADKDQDMWRSGKLEDRSSEVGLTFSHSLKLIRAGESFVVHGDE</sequence>
<dbReference type="KEGG" id="gtt:GUITHDRAFT_105851"/>
<accession>L1JIV8</accession>
<dbReference type="AlphaFoldDB" id="L1JIV8"/>
<evidence type="ECO:0000313" key="6">
    <source>
        <dbReference type="EMBL" id="EKX48247.1"/>
    </source>
</evidence>
<reference evidence="7" key="3">
    <citation type="submission" date="2015-06" db="UniProtKB">
        <authorList>
            <consortium name="EnsemblProtists"/>
        </authorList>
    </citation>
    <scope>IDENTIFICATION</scope>
</reference>
<organism evidence="6">
    <name type="scientific">Guillardia theta (strain CCMP2712)</name>
    <name type="common">Cryptophyte</name>
    <dbReference type="NCBI Taxonomy" id="905079"/>
    <lineage>
        <taxon>Eukaryota</taxon>
        <taxon>Cryptophyceae</taxon>
        <taxon>Pyrenomonadales</taxon>
        <taxon>Geminigeraceae</taxon>
        <taxon>Guillardia</taxon>
    </lineage>
</organism>
<evidence type="ECO:0000256" key="3">
    <source>
        <dbReference type="ARBA" id="ARBA00022989"/>
    </source>
</evidence>
<feature type="transmembrane region" description="Helical" evidence="5">
    <location>
        <begin position="23"/>
        <end position="44"/>
    </location>
</feature>
<keyword evidence="8" id="KW-1185">Reference proteome</keyword>
<reference evidence="8" key="2">
    <citation type="submission" date="2012-11" db="EMBL/GenBank/DDBJ databases">
        <authorList>
            <person name="Kuo A."/>
            <person name="Curtis B.A."/>
            <person name="Tanifuji G."/>
            <person name="Burki F."/>
            <person name="Gruber A."/>
            <person name="Irimia M."/>
            <person name="Maruyama S."/>
            <person name="Arias M.C."/>
            <person name="Ball S.G."/>
            <person name="Gile G.H."/>
            <person name="Hirakawa Y."/>
            <person name="Hopkins J.F."/>
            <person name="Rensing S.A."/>
            <person name="Schmutz J."/>
            <person name="Symeonidi A."/>
            <person name="Elias M."/>
            <person name="Eveleigh R.J."/>
            <person name="Herman E.K."/>
            <person name="Klute M.J."/>
            <person name="Nakayama T."/>
            <person name="Obornik M."/>
            <person name="Reyes-Prieto A."/>
            <person name="Armbrust E.V."/>
            <person name="Aves S.J."/>
            <person name="Beiko R.G."/>
            <person name="Coutinho P."/>
            <person name="Dacks J.B."/>
            <person name="Durnford D.G."/>
            <person name="Fast N.M."/>
            <person name="Green B.R."/>
            <person name="Grisdale C."/>
            <person name="Hempe F."/>
            <person name="Henrissat B."/>
            <person name="Hoppner M.P."/>
            <person name="Ishida K.-I."/>
            <person name="Kim E."/>
            <person name="Koreny L."/>
            <person name="Kroth P.G."/>
            <person name="Liu Y."/>
            <person name="Malik S.-B."/>
            <person name="Maier U.G."/>
            <person name="McRose D."/>
            <person name="Mock T."/>
            <person name="Neilson J.A."/>
            <person name="Onodera N.T."/>
            <person name="Poole A.M."/>
            <person name="Pritham E.J."/>
            <person name="Richards T.A."/>
            <person name="Rocap G."/>
            <person name="Roy S.W."/>
            <person name="Sarai C."/>
            <person name="Schaack S."/>
            <person name="Shirato S."/>
            <person name="Slamovits C.H."/>
            <person name="Spencer D.F."/>
            <person name="Suzuki S."/>
            <person name="Worden A.Z."/>
            <person name="Zauner S."/>
            <person name="Barry K."/>
            <person name="Bell C."/>
            <person name="Bharti A.K."/>
            <person name="Crow J.A."/>
            <person name="Grimwood J."/>
            <person name="Kramer R."/>
            <person name="Lindquist E."/>
            <person name="Lucas S."/>
            <person name="Salamov A."/>
            <person name="McFadden G.I."/>
            <person name="Lane C.E."/>
            <person name="Keeling P.J."/>
            <person name="Gray M.W."/>
            <person name="Grigoriev I.V."/>
            <person name="Archibald J.M."/>
        </authorList>
    </citation>
    <scope>NUCLEOTIDE SEQUENCE</scope>
    <source>
        <strain evidence="8">CCMP2712</strain>
    </source>
</reference>
<reference evidence="6 8" key="1">
    <citation type="journal article" date="2012" name="Nature">
        <title>Algal genomes reveal evolutionary mosaicism and the fate of nucleomorphs.</title>
        <authorList>
            <consortium name="DOE Joint Genome Institute"/>
            <person name="Curtis B.A."/>
            <person name="Tanifuji G."/>
            <person name="Burki F."/>
            <person name="Gruber A."/>
            <person name="Irimia M."/>
            <person name="Maruyama S."/>
            <person name="Arias M.C."/>
            <person name="Ball S.G."/>
            <person name="Gile G.H."/>
            <person name="Hirakawa Y."/>
            <person name="Hopkins J.F."/>
            <person name="Kuo A."/>
            <person name="Rensing S.A."/>
            <person name="Schmutz J."/>
            <person name="Symeonidi A."/>
            <person name="Elias M."/>
            <person name="Eveleigh R.J."/>
            <person name="Herman E.K."/>
            <person name="Klute M.J."/>
            <person name="Nakayama T."/>
            <person name="Obornik M."/>
            <person name="Reyes-Prieto A."/>
            <person name="Armbrust E.V."/>
            <person name="Aves S.J."/>
            <person name="Beiko R.G."/>
            <person name="Coutinho P."/>
            <person name="Dacks J.B."/>
            <person name="Durnford D.G."/>
            <person name="Fast N.M."/>
            <person name="Green B.R."/>
            <person name="Grisdale C.J."/>
            <person name="Hempel F."/>
            <person name="Henrissat B."/>
            <person name="Hoppner M.P."/>
            <person name="Ishida K."/>
            <person name="Kim E."/>
            <person name="Koreny L."/>
            <person name="Kroth P.G."/>
            <person name="Liu Y."/>
            <person name="Malik S.B."/>
            <person name="Maier U.G."/>
            <person name="McRose D."/>
            <person name="Mock T."/>
            <person name="Neilson J.A."/>
            <person name="Onodera N.T."/>
            <person name="Poole A.M."/>
            <person name="Pritham E.J."/>
            <person name="Richards T.A."/>
            <person name="Rocap G."/>
            <person name="Roy S.W."/>
            <person name="Sarai C."/>
            <person name="Schaack S."/>
            <person name="Shirato S."/>
            <person name="Slamovits C.H."/>
            <person name="Spencer D.F."/>
            <person name="Suzuki S."/>
            <person name="Worden A.Z."/>
            <person name="Zauner S."/>
            <person name="Barry K."/>
            <person name="Bell C."/>
            <person name="Bharti A.K."/>
            <person name="Crow J.A."/>
            <person name="Grimwood J."/>
            <person name="Kramer R."/>
            <person name="Lindquist E."/>
            <person name="Lucas S."/>
            <person name="Salamov A."/>
            <person name="McFadden G.I."/>
            <person name="Lane C.E."/>
            <person name="Keeling P.J."/>
            <person name="Gray M.W."/>
            <person name="Grigoriev I.V."/>
            <person name="Archibald J.M."/>
        </authorList>
    </citation>
    <scope>NUCLEOTIDE SEQUENCE</scope>
    <source>
        <strain evidence="6 8">CCMP2712</strain>
    </source>
</reference>
<gene>
    <name evidence="6" type="ORF">GUITHDRAFT_105851</name>
</gene>
<evidence type="ECO:0000313" key="8">
    <source>
        <dbReference type="Proteomes" id="UP000011087"/>
    </source>
</evidence>
<dbReference type="EMBL" id="JH992986">
    <property type="protein sequence ID" value="EKX48247.1"/>
    <property type="molecule type" value="Genomic_DNA"/>
</dbReference>
<dbReference type="GO" id="GO:0016020">
    <property type="term" value="C:membrane"/>
    <property type="evidence" value="ECO:0007669"/>
    <property type="project" value="UniProtKB-SubCell"/>
</dbReference>
<evidence type="ECO:0000313" key="7">
    <source>
        <dbReference type="EnsemblProtists" id="EKX48247"/>
    </source>
</evidence>